<proteinExistence type="inferred from homology"/>
<evidence type="ECO:0000256" key="1">
    <source>
        <dbReference type="ARBA" id="ARBA00010652"/>
    </source>
</evidence>
<organism evidence="5 6">
    <name type="scientific">Mycobacterium paraense</name>
    <dbReference type="NCBI Taxonomy" id="767916"/>
    <lineage>
        <taxon>Bacteria</taxon>
        <taxon>Bacillati</taxon>
        <taxon>Actinomycetota</taxon>
        <taxon>Actinomycetes</taxon>
        <taxon>Mycobacteriales</taxon>
        <taxon>Mycobacteriaceae</taxon>
        <taxon>Mycobacterium</taxon>
        <taxon>Mycobacterium simiae complex</taxon>
    </lineage>
</organism>
<dbReference type="EMBL" id="LQPK01000002">
    <property type="protein sequence ID" value="ORW33738.1"/>
    <property type="molecule type" value="Genomic_DNA"/>
</dbReference>
<dbReference type="Pfam" id="PF00823">
    <property type="entry name" value="PPE"/>
    <property type="match status" value="1"/>
</dbReference>
<keyword evidence="7" id="KW-1185">Reference proteome</keyword>
<dbReference type="InterPro" id="IPR038332">
    <property type="entry name" value="PPE_sf"/>
</dbReference>
<dbReference type="Gene3D" id="1.20.1260.20">
    <property type="entry name" value="PPE superfamily"/>
    <property type="match status" value="1"/>
</dbReference>
<comment type="similarity">
    <text evidence="1">Belongs to the mycobacterial PPE family.</text>
</comment>
<feature type="domain" description="PPE" evidence="3">
    <location>
        <begin position="2"/>
        <end position="162"/>
    </location>
</feature>
<name>A0A1X2AGR6_9MYCO</name>
<dbReference type="InterPro" id="IPR000030">
    <property type="entry name" value="PPE_dom"/>
</dbReference>
<gene>
    <name evidence="5" type="ORF">AWB90_06750</name>
    <name evidence="4" type="ORF">AWB91_06070</name>
</gene>
<protein>
    <recommendedName>
        <fullName evidence="3">PPE domain-containing protein</fullName>
    </recommendedName>
</protein>
<reference evidence="5" key="2">
    <citation type="submission" date="2016-01" db="EMBL/GenBank/DDBJ databases">
        <authorList>
            <person name="Oliw E.H."/>
        </authorList>
    </citation>
    <scope>NUCLEOTIDE SEQUENCE</scope>
    <source>
        <strain evidence="5">IEC33</strain>
    </source>
</reference>
<feature type="compositionally biased region" description="Pro residues" evidence="2">
    <location>
        <begin position="349"/>
        <end position="359"/>
    </location>
</feature>
<feature type="region of interest" description="Disordered" evidence="2">
    <location>
        <begin position="348"/>
        <end position="372"/>
    </location>
</feature>
<dbReference type="PANTHER" id="PTHR46766:SF1">
    <property type="entry name" value="GLUTAMINE-RICH PROTEIN 2"/>
    <property type="match status" value="1"/>
</dbReference>
<dbReference type="RefSeq" id="WP_085096153.1">
    <property type="nucleotide sequence ID" value="NZ_LQPK01000002.1"/>
</dbReference>
<evidence type="ECO:0000256" key="2">
    <source>
        <dbReference type="SAM" id="MobiDB-lite"/>
    </source>
</evidence>
<dbReference type="PANTHER" id="PTHR46766">
    <property type="entry name" value="GLUTAMINE-RICH PROTEIN 2"/>
    <property type="match status" value="1"/>
</dbReference>
<evidence type="ECO:0000313" key="6">
    <source>
        <dbReference type="Proteomes" id="UP000193285"/>
    </source>
</evidence>
<dbReference type="AlphaFoldDB" id="A0A1X2AGR6"/>
<dbReference type="OrthoDB" id="4752337at2"/>
<dbReference type="GO" id="GO:0052572">
    <property type="term" value="P:response to host immune response"/>
    <property type="evidence" value="ECO:0007669"/>
    <property type="project" value="TreeGrafter"/>
</dbReference>
<evidence type="ECO:0000259" key="3">
    <source>
        <dbReference type="Pfam" id="PF00823"/>
    </source>
</evidence>
<reference evidence="6 7" key="1">
    <citation type="journal article" date="2015" name="Emerg. Microbes Infect.">
        <title>Characterization of 17 strains belonging to the Mycobacterium simiae complex and description of Mycobacterium paraense sp. nov.</title>
        <authorList>
            <person name="Fusco da Costa A.R."/>
            <person name="Fedrizzi T."/>
            <person name="Lopes M.L."/>
            <person name="Pecorari M."/>
            <person name="Oliveira da Costa W.L."/>
            <person name="Giacobazzi E."/>
            <person name="da Costa Bahia J.R."/>
            <person name="De Sanctis V."/>
            <person name="Batista Lima K.V."/>
            <person name="Bertorelli R."/>
            <person name="Grottola A."/>
            <person name="Fabio A."/>
            <person name="Mariottini A."/>
            <person name="Ferretti P."/>
            <person name="Di Leva F."/>
            <person name="Fregni Serpini G."/>
            <person name="Tagliazucchi S."/>
            <person name="Rumpianesi F."/>
            <person name="Jousson O."/>
            <person name="Segata N."/>
            <person name="Tortoli E."/>
        </authorList>
    </citation>
    <scope>NUCLEOTIDE SEQUENCE [LARGE SCALE GENOMIC DNA]</scope>
    <source>
        <strain evidence="4 7">FI-07156</strain>
        <strain evidence="5 6">IEC33</strain>
    </source>
</reference>
<dbReference type="EMBL" id="LQPN01000031">
    <property type="protein sequence ID" value="ORW50594.1"/>
    <property type="molecule type" value="Genomic_DNA"/>
</dbReference>
<comment type="caution">
    <text evidence="5">The sequence shown here is derived from an EMBL/GenBank/DDBJ whole genome shotgun (WGS) entry which is preliminary data.</text>
</comment>
<evidence type="ECO:0000313" key="5">
    <source>
        <dbReference type="EMBL" id="ORW50594.1"/>
    </source>
</evidence>
<accession>A0A1X2AGR6</accession>
<reference evidence="4" key="3">
    <citation type="submission" date="2016-01" db="EMBL/GenBank/DDBJ databases">
        <authorList>
            <person name="Ana R.F.D.C."/>
            <person name="Tarcisio F."/>
            <person name="Maria L.L."/>
            <person name="Monica P."/>
            <person name="Wana L.O.D.C."/>
            <person name="Elisabetta G."/>
            <person name="Jeann R.D.C.B."/>
            <person name="Veronica D.S."/>
            <person name="Karla V.B.L."/>
            <person name="Roberto B."/>
            <person name="Antonella G."/>
            <person name="Anna F."/>
            <person name="Alessandro M."/>
            <person name="Pamela F."/>
            <person name="Francesca D.L."/>
            <person name="Giulia F.S."/>
            <person name="Sara T."/>
            <person name="Fabio R."/>
            <person name="Olivier J."/>
            <person name="Nicola S."/>
            <person name="Enrico T."/>
        </authorList>
    </citation>
    <scope>NUCLEOTIDE SEQUENCE</scope>
    <source>
        <strain evidence="4">FI-07156</strain>
    </source>
</reference>
<dbReference type="SUPFAM" id="SSF140459">
    <property type="entry name" value="PE/PPE dimer-like"/>
    <property type="match status" value="1"/>
</dbReference>
<evidence type="ECO:0000313" key="4">
    <source>
        <dbReference type="EMBL" id="ORW33738.1"/>
    </source>
</evidence>
<dbReference type="Proteomes" id="UP000193801">
    <property type="component" value="Unassembled WGS sequence"/>
</dbReference>
<evidence type="ECO:0000313" key="7">
    <source>
        <dbReference type="Proteomes" id="UP000193801"/>
    </source>
</evidence>
<sequence>MDFGILPPEVTAALIHSGPGAGSWVEASGVWQQLAIELEDSLPGYGSVLSSLTDAWEGPSSTAMIEAVGPYLAWVRSTAQQCEQLASSARAAAAAFELASRTMVFPVQVSANRTRLGELLATNWFGSNLPAIAATEDEYEGMWFNNSSAMYRYQAAATRALALPQFSSPPPIASPTAVAAPTGGLPAAAAATPAQSILDSILAPNTDTTGTGLAGLLNLFSGSSNSSLGSFLNSNLVDNGVLNAIFGSGFPINLLSYLAQLNTAQALQGVGGDVGQGLAEGEAALGAPEATGLVGAAGSAPAGALGVGVSMGGLTMPPATVGMLAAAKTPVQLAAAVAPLTADESGFPFMPPPMMPPVTPRKKGKREGGKYDDIEIGLEIKGTFMTRPPSAG</sequence>
<dbReference type="Proteomes" id="UP000193285">
    <property type="component" value="Unassembled WGS sequence"/>
</dbReference>
<dbReference type="STRING" id="767916.AWB91_06070"/>